<evidence type="ECO:0000313" key="9">
    <source>
        <dbReference type="EMBL" id="GAI05544.1"/>
    </source>
</evidence>
<evidence type="ECO:0000256" key="1">
    <source>
        <dbReference type="ARBA" id="ARBA00001933"/>
    </source>
</evidence>
<reference evidence="9" key="1">
    <citation type="journal article" date="2014" name="Front. Microbiol.">
        <title>High frequency of phylogenetically diverse reductive dehalogenase-homologous genes in deep subseafloor sedimentary metagenomes.</title>
        <authorList>
            <person name="Kawai M."/>
            <person name="Futagami T."/>
            <person name="Toyoda A."/>
            <person name="Takaki Y."/>
            <person name="Nishi S."/>
            <person name="Hori S."/>
            <person name="Arai W."/>
            <person name="Tsubouchi T."/>
            <person name="Morono Y."/>
            <person name="Uchiyama I."/>
            <person name="Ito T."/>
            <person name="Fujiyama A."/>
            <person name="Inagaki F."/>
            <person name="Takami H."/>
        </authorList>
    </citation>
    <scope>NUCLEOTIDE SEQUENCE</scope>
    <source>
        <strain evidence="9">Expedition CK06-06</strain>
    </source>
</reference>
<dbReference type="Gene3D" id="3.40.640.10">
    <property type="entry name" value="Type I PLP-dependent aspartate aminotransferase-like (Major domain)"/>
    <property type="match status" value="1"/>
</dbReference>
<evidence type="ECO:0000256" key="6">
    <source>
        <dbReference type="ARBA" id="ARBA00044521"/>
    </source>
</evidence>
<comment type="caution">
    <text evidence="9">The sequence shown here is derived from an EMBL/GenBank/DDBJ whole genome shotgun (WGS) entry which is preliminary data.</text>
</comment>
<dbReference type="InterPro" id="IPR024169">
    <property type="entry name" value="SP_NH2Trfase/AEP_transaminase"/>
</dbReference>
<accession>X1MGR8</accession>
<protein>
    <recommendedName>
        <fullName evidence="6">2-aminoethylphosphonate--pyruvate transaminase</fullName>
        <ecNumber evidence="6">2.6.1.37</ecNumber>
    </recommendedName>
</protein>
<dbReference type="PANTHER" id="PTHR42778">
    <property type="entry name" value="2-AMINOETHYLPHOSPHONATE--PYRUVATE TRANSAMINASE"/>
    <property type="match status" value="1"/>
</dbReference>
<evidence type="ECO:0000256" key="2">
    <source>
        <dbReference type="ARBA" id="ARBA00022576"/>
    </source>
</evidence>
<dbReference type="EC" id="2.6.1.37" evidence="6"/>
<keyword evidence="4" id="KW-0663">Pyridoxal phosphate</keyword>
<comment type="cofactor">
    <cofactor evidence="1">
        <name>pyridoxal 5'-phosphate</name>
        <dbReference type="ChEBI" id="CHEBI:597326"/>
    </cofactor>
</comment>
<dbReference type="InterPro" id="IPR015421">
    <property type="entry name" value="PyrdxlP-dep_Trfase_major"/>
</dbReference>
<organism evidence="9">
    <name type="scientific">marine sediment metagenome</name>
    <dbReference type="NCBI Taxonomy" id="412755"/>
    <lineage>
        <taxon>unclassified sequences</taxon>
        <taxon>metagenomes</taxon>
        <taxon>ecological metagenomes</taxon>
    </lineage>
</organism>
<evidence type="ECO:0000256" key="7">
    <source>
        <dbReference type="ARBA" id="ARBA00049460"/>
    </source>
</evidence>
<feature type="non-terminal residue" evidence="9">
    <location>
        <position position="1"/>
    </location>
</feature>
<dbReference type="GO" id="GO:0047304">
    <property type="term" value="F:2-aminoethylphosphonate-pyruvate transaminase activity"/>
    <property type="evidence" value="ECO:0007669"/>
    <property type="project" value="UniProtKB-EC"/>
</dbReference>
<evidence type="ECO:0000256" key="5">
    <source>
        <dbReference type="ARBA" id="ARBA00023317"/>
    </source>
</evidence>
<dbReference type="InterPro" id="IPR000192">
    <property type="entry name" value="Aminotrans_V_dom"/>
</dbReference>
<proteinExistence type="inferred from homology"/>
<dbReference type="NCBIfam" id="NF010006">
    <property type="entry name" value="PRK13479.1"/>
    <property type="match status" value="1"/>
</dbReference>
<keyword evidence="5" id="KW-0670">Pyruvate</keyword>
<dbReference type="NCBIfam" id="TIGR03301">
    <property type="entry name" value="PhnW-AepZ"/>
    <property type="match status" value="1"/>
</dbReference>
<dbReference type="HAMAP" id="MF_01376">
    <property type="entry name" value="PhnW_aminotrans_5"/>
    <property type="match status" value="1"/>
</dbReference>
<sequence>TDSVKYAQVVPDICPREKEFGEIMQQIRKDLVKIVKGDESYTSILFAGSGTAVMDACINSIVPPDKKIAIVNNGAYGERMVKIAGAYQIPYVELFFEWGKIPDLNKIRETLKKDKDIACLAMVHHETTTGMLNPIKEVGEIVKKYNCVFIVDTVSSFAGIPIDIKDYKIDFMMSTSNKCIQGMAGLAFVICNKKELEKTKDYPKRSFYLNLYQQYDYFEKKGEMQFTPPVQVAYALRQAIKEYLKEGGENRYKRYTQNWKTLRKGLKEMGFKFLLKEEEESHILTAILDPEDPNYDFDKMHDSLYEKGFTIYPGKIGKKGTFRLANMGAIDYKDIQRFLATLKDTLRRMEVNLSGR</sequence>
<keyword evidence="3" id="KW-0808">Transferase</keyword>
<dbReference type="InterPro" id="IPR015424">
    <property type="entry name" value="PyrdxlP-dep_Trfase"/>
</dbReference>
<keyword evidence="2" id="KW-0032">Aminotransferase</keyword>
<dbReference type="SUPFAM" id="SSF53383">
    <property type="entry name" value="PLP-dependent transferases"/>
    <property type="match status" value="1"/>
</dbReference>
<dbReference type="PIRSF" id="PIRSF000524">
    <property type="entry name" value="SPT"/>
    <property type="match status" value="1"/>
</dbReference>
<dbReference type="Pfam" id="PF00266">
    <property type="entry name" value="Aminotran_5"/>
    <property type="match status" value="1"/>
</dbReference>
<evidence type="ECO:0000256" key="4">
    <source>
        <dbReference type="ARBA" id="ARBA00022898"/>
    </source>
</evidence>
<comment type="catalytic activity">
    <reaction evidence="7">
        <text>(2-aminoethyl)phosphonate + pyruvate = phosphonoacetaldehyde + L-alanine</text>
        <dbReference type="Rhea" id="RHEA:17021"/>
        <dbReference type="ChEBI" id="CHEBI:15361"/>
        <dbReference type="ChEBI" id="CHEBI:57418"/>
        <dbReference type="ChEBI" id="CHEBI:57972"/>
        <dbReference type="ChEBI" id="CHEBI:58383"/>
        <dbReference type="EC" id="2.6.1.37"/>
    </reaction>
</comment>
<dbReference type="InterPro" id="IPR012703">
    <property type="entry name" value="NH2EtPonate_pyrv_transaminase"/>
</dbReference>
<feature type="domain" description="Aminotransferase class V" evidence="8">
    <location>
        <begin position="6"/>
        <end position="285"/>
    </location>
</feature>
<evidence type="ECO:0000259" key="8">
    <source>
        <dbReference type="Pfam" id="PF00266"/>
    </source>
</evidence>
<dbReference type="PANTHER" id="PTHR42778:SF1">
    <property type="entry name" value="2-AMINOETHYLPHOSPHONATE--PYRUVATE TRANSAMINASE"/>
    <property type="match status" value="1"/>
</dbReference>
<dbReference type="EMBL" id="BARV01005943">
    <property type="protein sequence ID" value="GAI05544.1"/>
    <property type="molecule type" value="Genomic_DNA"/>
</dbReference>
<gene>
    <name evidence="9" type="ORF">S06H3_12103</name>
</gene>
<dbReference type="Gene3D" id="3.90.1150.10">
    <property type="entry name" value="Aspartate Aminotransferase, domain 1"/>
    <property type="match status" value="1"/>
</dbReference>
<evidence type="ECO:0000256" key="3">
    <source>
        <dbReference type="ARBA" id="ARBA00022679"/>
    </source>
</evidence>
<dbReference type="InterPro" id="IPR015422">
    <property type="entry name" value="PyrdxlP-dep_Trfase_small"/>
</dbReference>
<name>X1MGR8_9ZZZZ</name>
<dbReference type="AlphaFoldDB" id="X1MGR8"/>
<dbReference type="GO" id="GO:0019700">
    <property type="term" value="P:organic phosphonate catabolic process"/>
    <property type="evidence" value="ECO:0007669"/>
    <property type="project" value="InterPro"/>
</dbReference>